<gene>
    <name evidence="2" type="ORF">M421DRAFT_156955</name>
</gene>
<dbReference type="EMBL" id="ML978969">
    <property type="protein sequence ID" value="KAF1928241.1"/>
    <property type="molecule type" value="Genomic_DNA"/>
</dbReference>
<feature type="region of interest" description="Disordered" evidence="1">
    <location>
        <begin position="335"/>
        <end position="368"/>
    </location>
</feature>
<keyword evidence="3" id="KW-1185">Reference proteome</keyword>
<name>A0A6A5RIQ6_9PLEO</name>
<protein>
    <submittedName>
        <fullName evidence="2">Uncharacterized protein</fullName>
    </submittedName>
</protein>
<feature type="compositionally biased region" description="Polar residues" evidence="1">
    <location>
        <begin position="335"/>
        <end position="366"/>
    </location>
</feature>
<dbReference type="GeneID" id="54345272"/>
<evidence type="ECO:0000256" key="1">
    <source>
        <dbReference type="SAM" id="MobiDB-lite"/>
    </source>
</evidence>
<reference evidence="2" key="1">
    <citation type="journal article" date="2020" name="Stud. Mycol.">
        <title>101 Dothideomycetes genomes: a test case for predicting lifestyles and emergence of pathogens.</title>
        <authorList>
            <person name="Haridas S."/>
            <person name="Albert R."/>
            <person name="Binder M."/>
            <person name="Bloem J."/>
            <person name="Labutti K."/>
            <person name="Salamov A."/>
            <person name="Andreopoulos B."/>
            <person name="Baker S."/>
            <person name="Barry K."/>
            <person name="Bills G."/>
            <person name="Bluhm B."/>
            <person name="Cannon C."/>
            <person name="Castanera R."/>
            <person name="Culley D."/>
            <person name="Daum C."/>
            <person name="Ezra D."/>
            <person name="Gonzalez J."/>
            <person name="Henrissat B."/>
            <person name="Kuo A."/>
            <person name="Liang C."/>
            <person name="Lipzen A."/>
            <person name="Lutzoni F."/>
            <person name="Magnuson J."/>
            <person name="Mondo S."/>
            <person name="Nolan M."/>
            <person name="Ohm R."/>
            <person name="Pangilinan J."/>
            <person name="Park H.-J."/>
            <person name="Ramirez L."/>
            <person name="Alfaro M."/>
            <person name="Sun H."/>
            <person name="Tritt A."/>
            <person name="Yoshinaga Y."/>
            <person name="Zwiers L.-H."/>
            <person name="Turgeon B."/>
            <person name="Goodwin S."/>
            <person name="Spatafora J."/>
            <person name="Crous P."/>
            <person name="Grigoriev I."/>
        </authorList>
    </citation>
    <scope>NUCLEOTIDE SEQUENCE</scope>
    <source>
        <strain evidence="2">CBS 183.55</strain>
    </source>
</reference>
<feature type="region of interest" description="Disordered" evidence="1">
    <location>
        <begin position="126"/>
        <end position="160"/>
    </location>
</feature>
<sequence length="409" mass="46043">MSNRLFGFRVGGCTTKYADDLKNLSEESKQLPELRGGGDNREFERYHPRERANFEAVKHRLSPEKRRHIERWFDRAADLNPSWVHRSTTVYGQPPLTTTAMAQHLSLSTVLKISLKTKVERWLNSINNDSLPEHEPSTPPDVSDDEHARGDGNGQKGVETTLVLRGGGDNYEWDLQHERRRIVIYLQDRRRLVLLELLEGADTGTPIRMPEQIRYGRRRAYPLEAFASFLDTKVDRRTVIERWLDTVVLEETVVASREDQPILRGRVQLLTSLENISPLCIELQLTSAANDALELALAASEGYLFTIAVDEIDQELSSEQNEPIAQAEDLHDSGFWSSATSPGLDNDGQSPSEEPSDTSSQRSDTLCPTVASDESIRTLINITAPRPATITTPRPVVLSRGDIWDAYAC</sequence>
<evidence type="ECO:0000313" key="3">
    <source>
        <dbReference type="Proteomes" id="UP000800082"/>
    </source>
</evidence>
<dbReference type="RefSeq" id="XP_033448493.1">
    <property type="nucleotide sequence ID" value="XM_033587626.1"/>
</dbReference>
<organism evidence="2 3">
    <name type="scientific">Didymella exigua CBS 183.55</name>
    <dbReference type="NCBI Taxonomy" id="1150837"/>
    <lineage>
        <taxon>Eukaryota</taxon>
        <taxon>Fungi</taxon>
        <taxon>Dikarya</taxon>
        <taxon>Ascomycota</taxon>
        <taxon>Pezizomycotina</taxon>
        <taxon>Dothideomycetes</taxon>
        <taxon>Pleosporomycetidae</taxon>
        <taxon>Pleosporales</taxon>
        <taxon>Pleosporineae</taxon>
        <taxon>Didymellaceae</taxon>
        <taxon>Didymella</taxon>
    </lineage>
</organism>
<dbReference type="AlphaFoldDB" id="A0A6A5RIQ6"/>
<proteinExistence type="predicted"/>
<dbReference type="Proteomes" id="UP000800082">
    <property type="component" value="Unassembled WGS sequence"/>
</dbReference>
<accession>A0A6A5RIQ6</accession>
<evidence type="ECO:0000313" key="2">
    <source>
        <dbReference type="EMBL" id="KAF1928241.1"/>
    </source>
</evidence>